<name>A0ABD3R3X7_9STRA</name>
<accession>A0ABD3R3X7</accession>
<dbReference type="Proteomes" id="UP001516023">
    <property type="component" value="Unassembled WGS sequence"/>
</dbReference>
<keyword evidence="3" id="KW-1185">Reference proteome</keyword>
<protein>
    <submittedName>
        <fullName evidence="2">Uncharacterized protein</fullName>
    </submittedName>
</protein>
<evidence type="ECO:0000313" key="2">
    <source>
        <dbReference type="EMBL" id="KAL3805571.1"/>
    </source>
</evidence>
<evidence type="ECO:0000313" key="3">
    <source>
        <dbReference type="Proteomes" id="UP001516023"/>
    </source>
</evidence>
<feature type="region of interest" description="Disordered" evidence="1">
    <location>
        <begin position="1"/>
        <end position="39"/>
    </location>
</feature>
<evidence type="ECO:0000256" key="1">
    <source>
        <dbReference type="SAM" id="MobiDB-lite"/>
    </source>
</evidence>
<gene>
    <name evidence="2" type="ORF">HJC23_005815</name>
</gene>
<comment type="caution">
    <text evidence="2">The sequence shown here is derived from an EMBL/GenBank/DDBJ whole genome shotgun (WGS) entry which is preliminary data.</text>
</comment>
<proteinExistence type="predicted"/>
<reference evidence="2 3" key="1">
    <citation type="journal article" date="2020" name="G3 (Bethesda)">
        <title>Improved Reference Genome for Cyclotella cryptica CCMP332, a Model for Cell Wall Morphogenesis, Salinity Adaptation, and Lipid Production in Diatoms (Bacillariophyta).</title>
        <authorList>
            <person name="Roberts W.R."/>
            <person name="Downey K.M."/>
            <person name="Ruck E.C."/>
            <person name="Traller J.C."/>
            <person name="Alverson A.J."/>
        </authorList>
    </citation>
    <scope>NUCLEOTIDE SEQUENCE [LARGE SCALE GENOMIC DNA]</scope>
    <source>
        <strain evidence="2 3">CCMP332</strain>
    </source>
</reference>
<dbReference type="AlphaFoldDB" id="A0ABD3R3X7"/>
<dbReference type="EMBL" id="JABMIG020000002">
    <property type="protein sequence ID" value="KAL3805571.1"/>
    <property type="molecule type" value="Genomic_DNA"/>
</dbReference>
<sequence length="39" mass="4030">MAIGDGAPLSTLSKTESKRSTVMVEKQLNPGDAASHTEA</sequence>
<organism evidence="2 3">
    <name type="scientific">Cyclotella cryptica</name>
    <dbReference type="NCBI Taxonomy" id="29204"/>
    <lineage>
        <taxon>Eukaryota</taxon>
        <taxon>Sar</taxon>
        <taxon>Stramenopiles</taxon>
        <taxon>Ochrophyta</taxon>
        <taxon>Bacillariophyta</taxon>
        <taxon>Coscinodiscophyceae</taxon>
        <taxon>Thalassiosirophycidae</taxon>
        <taxon>Stephanodiscales</taxon>
        <taxon>Stephanodiscaceae</taxon>
        <taxon>Cyclotella</taxon>
    </lineage>
</organism>